<evidence type="ECO:0000256" key="1">
    <source>
        <dbReference type="ARBA" id="ARBA00011982"/>
    </source>
</evidence>
<accession>A0A1S3ZB05</accession>
<keyword evidence="3" id="KW-0677">Repeat</keyword>
<dbReference type="PANTHER" id="PTHR11017">
    <property type="entry name" value="LEUCINE-RICH REPEAT-CONTAINING PROTEIN"/>
    <property type="match status" value="1"/>
</dbReference>
<comment type="catalytic activity">
    <reaction evidence="7">
        <text>NAD(+) + H2O = ADP-D-ribose + nicotinamide + H(+)</text>
        <dbReference type="Rhea" id="RHEA:16301"/>
        <dbReference type="ChEBI" id="CHEBI:15377"/>
        <dbReference type="ChEBI" id="CHEBI:15378"/>
        <dbReference type="ChEBI" id="CHEBI:17154"/>
        <dbReference type="ChEBI" id="CHEBI:57540"/>
        <dbReference type="ChEBI" id="CHEBI:57967"/>
        <dbReference type="EC" id="3.2.2.6"/>
    </reaction>
    <physiologicalReaction direction="left-to-right" evidence="7">
        <dbReference type="Rhea" id="RHEA:16302"/>
    </physiologicalReaction>
</comment>
<dbReference type="STRING" id="4097.A0A1S3ZB05"/>
<evidence type="ECO:0000313" key="13">
    <source>
        <dbReference type="RefSeq" id="XP_016461603.1"/>
    </source>
</evidence>
<evidence type="ECO:0000256" key="4">
    <source>
        <dbReference type="ARBA" id="ARBA00022801"/>
    </source>
</evidence>
<dbReference type="Pfam" id="PF23247">
    <property type="entry name" value="LRR_RPS2"/>
    <property type="match status" value="1"/>
</dbReference>
<dbReference type="RefSeq" id="XP_016461603.1">
    <property type="nucleotide sequence ID" value="XM_016606117.1"/>
</dbReference>
<evidence type="ECO:0000259" key="9">
    <source>
        <dbReference type="PROSITE" id="PS50104"/>
    </source>
</evidence>
<evidence type="ECO:0000313" key="14">
    <source>
        <dbReference type="RefSeq" id="XP_016461604.1"/>
    </source>
</evidence>
<dbReference type="InterPro" id="IPR027417">
    <property type="entry name" value="P-loop_NTPase"/>
</dbReference>
<dbReference type="RefSeq" id="XP_016461601.1">
    <property type="nucleotide sequence ID" value="XM_016606115.1"/>
</dbReference>
<dbReference type="InterPro" id="IPR055414">
    <property type="entry name" value="LRR_R13L4/SHOC2-like"/>
</dbReference>
<protein>
    <recommendedName>
        <fullName evidence="1">ADP-ribosyl cyclase/cyclic ADP-ribose hydrolase</fullName>
        <ecNumber evidence="1">3.2.2.6</ecNumber>
    </recommendedName>
</protein>
<dbReference type="GO" id="GO:0006952">
    <property type="term" value="P:defense response"/>
    <property type="evidence" value="ECO:0007669"/>
    <property type="project" value="UniProtKB-KW"/>
</dbReference>
<keyword evidence="2" id="KW-0433">Leucine-rich repeat</keyword>
<dbReference type="GO" id="GO:0007165">
    <property type="term" value="P:signal transduction"/>
    <property type="evidence" value="ECO:0007669"/>
    <property type="project" value="InterPro"/>
</dbReference>
<dbReference type="Gene3D" id="3.40.50.300">
    <property type="entry name" value="P-loop containing nucleotide triphosphate hydrolases"/>
    <property type="match status" value="1"/>
</dbReference>
<dbReference type="PROSITE" id="PS50104">
    <property type="entry name" value="TIR"/>
    <property type="match status" value="1"/>
</dbReference>
<sequence length="1421" mass="162862">MYLVKQQHNDQLSSKMSCVSSSMSSSSKVWKYDVFLSFRGEDTRKNFVSHLYNALEQRGIHAFKDDERLETGKSISVELLKAIEESRFAVVIFSKRYASSKWCLEELAHIIKCRNELDQIVLPIFYDVSPSVVRHQNPPFTKSFSKHEETYKDDKEKVQRWRDAFAEAGKLSGHDLKNYKDEVECINKVVDYILPKSLQVIPLSSGSLVGMEPQIGKIISLLDTESNDVRSIGLWGMSGIGKTEIASVIYERYRHQFEADCFLGDVGEMYLKKGLTWLQQALIHKLLGKNIPITSEREGAIIIKNGLRWKKVLVILDDVSHLSQLELIVGGTEWFGRGSRILITTRDKHIIIAHVKEDKVYEVQLLSENDALELFYVHAFNRNSPERDFEELSREVVKYADGLPLALKVLGPSFCGRNKEQWRDIIDRLKKIPNDDILGKLKIGLDGLNRDEMRIFLDIASLYNYKSMDHVALILKSCGIHQSIGISRLIEKSLLSFSRYDYTFRMHSLIRKMGENMLREEYANSRIWLHEEVNDLFAGKLKTKKVESLWIPKGFDFEDDRVNHSKVFKRMKSLQVLILGETVWSDFLFLVMAETICSRSIITCLPSSLRWIEWPNYPSRLLPERFEPSHLVGLCLKGSRLVELWPISKRLSNLKHLDLSKSLGLRKTPSFGDMPNLERLILEGCKNLEEVHSSLGHCRMLTSLNLRGCSKLKKLPKFVSMESLETLNLRECTSLRKFPKICGNMQRLSELYVESPWIRSLPLMSLSGLSKLHLYYCEDLESIPDTIIQNLRYLDILGCNKLATLPNSLSESEQLEQLSIHRCSRLVELPISLRVQRKLVRLALDRCENLKKLPKSIQMESLGYLGIYNCPRLDTFPEINGDMRCLKHLTVNSTEIRELPSSIGNLSGLNTLNLEGCEDLASLPNSLCNLTNLQSLILYGCKKLENLPENIGDLQQLRLLDARGTAISQPPPSIIKLGKLWSFRFSHVVQLQHSSSFVLHQLSALSSLTHLYLNNLNMLDGLPEDLGSLHFLEYLNVSGSNISCLPNSINELLCLECLNVQFCKGLTELPGELPPNLRVLCADYHLALKSIRDLVFKCVNLEEISISWCGHEITECRTVTSNQVNVFKFLHHFLRRSIQNDFFRQRWIRFSISFPQGKIPEFFTYQFINQNRISVNLNPSWYTDKFMGFSVCYQVHGGEKDSKVTPTLVCRLSGLETLLGSEDPLCLYESPNDNPAPGMLFIYIPFQIFRDHFKPLGTKAKNPNDYCLFEVSVMSGKEGCWGIRLEYENKVRRWRRKQRVTQSPKLHPVPQKDNAVTTEIGCSMAFKQQEHSSCTSSSQAFVENNIATERGLHLYYENKDLEVDQAATVVQKEHESQNVELIGVCDKPLRKMDDAPRKRKKKRKMAGENENQRACMTLIGS</sequence>
<evidence type="ECO:0000313" key="11">
    <source>
        <dbReference type="RefSeq" id="XP_016461601.1"/>
    </source>
</evidence>
<evidence type="ECO:0000256" key="5">
    <source>
        <dbReference type="ARBA" id="ARBA00022821"/>
    </source>
</evidence>
<dbReference type="PRINTS" id="PR00364">
    <property type="entry name" value="DISEASERSIST"/>
</dbReference>
<dbReference type="OrthoDB" id="674604at2759"/>
<dbReference type="PaxDb" id="4097-A0A1S3ZB05"/>
<dbReference type="SMR" id="A0A1S3ZB05"/>
<keyword evidence="5" id="KW-0611">Plant defense</keyword>
<dbReference type="Gene3D" id="3.40.50.10140">
    <property type="entry name" value="Toll/interleukin-1 receptor homology (TIR) domain"/>
    <property type="match status" value="1"/>
</dbReference>
<feature type="domain" description="TIR" evidence="9">
    <location>
        <begin position="30"/>
        <end position="197"/>
    </location>
</feature>
<dbReference type="InterPro" id="IPR058192">
    <property type="entry name" value="WHD_ROQ1-like"/>
</dbReference>
<dbReference type="Pfam" id="PF23286">
    <property type="entry name" value="LRR_13"/>
    <property type="match status" value="1"/>
</dbReference>
<dbReference type="InterPro" id="IPR044974">
    <property type="entry name" value="Disease_R_plants"/>
</dbReference>
<reference evidence="11 12" key="2">
    <citation type="submission" date="2025-04" db="UniProtKB">
        <authorList>
            <consortium name="RefSeq"/>
        </authorList>
    </citation>
    <scope>IDENTIFICATION</scope>
</reference>
<feature type="region of interest" description="Disordered" evidence="8">
    <location>
        <begin position="1393"/>
        <end position="1421"/>
    </location>
</feature>
<dbReference type="Pfam" id="PF23282">
    <property type="entry name" value="WHD_ROQ1"/>
    <property type="match status" value="1"/>
</dbReference>
<dbReference type="KEGG" id="nta:107784921"/>
<evidence type="ECO:0000313" key="12">
    <source>
        <dbReference type="RefSeq" id="XP_016461602.1"/>
    </source>
</evidence>
<dbReference type="RefSeq" id="XP_016461602.1">
    <property type="nucleotide sequence ID" value="XM_016606116.1"/>
</dbReference>
<evidence type="ECO:0000313" key="10">
    <source>
        <dbReference type="Proteomes" id="UP000790787"/>
    </source>
</evidence>
<dbReference type="Pfam" id="PF20160">
    <property type="entry name" value="C-JID"/>
    <property type="match status" value="1"/>
</dbReference>
<dbReference type="Gene3D" id="1.10.8.430">
    <property type="entry name" value="Helical domain of apoptotic protease-activating factors"/>
    <property type="match status" value="1"/>
</dbReference>
<dbReference type="GO" id="GO:0051707">
    <property type="term" value="P:response to other organism"/>
    <property type="evidence" value="ECO:0007669"/>
    <property type="project" value="UniProtKB-ARBA"/>
</dbReference>
<organism evidence="11">
    <name type="scientific">Nicotiana tabacum</name>
    <name type="common">Common tobacco</name>
    <dbReference type="NCBI Taxonomy" id="4097"/>
    <lineage>
        <taxon>Eukaryota</taxon>
        <taxon>Viridiplantae</taxon>
        <taxon>Streptophyta</taxon>
        <taxon>Embryophyta</taxon>
        <taxon>Tracheophyta</taxon>
        <taxon>Spermatophyta</taxon>
        <taxon>Magnoliopsida</taxon>
        <taxon>eudicotyledons</taxon>
        <taxon>Gunneridae</taxon>
        <taxon>Pentapetalae</taxon>
        <taxon>asterids</taxon>
        <taxon>lamiids</taxon>
        <taxon>Solanales</taxon>
        <taxon>Solanaceae</taxon>
        <taxon>Nicotianoideae</taxon>
        <taxon>Nicotianeae</taxon>
        <taxon>Nicotiana</taxon>
    </lineage>
</organism>
<evidence type="ECO:0000256" key="7">
    <source>
        <dbReference type="ARBA" id="ARBA00047304"/>
    </source>
</evidence>
<dbReference type="RefSeq" id="XP_016461604.1">
    <property type="nucleotide sequence ID" value="XM_016606118.1"/>
</dbReference>
<dbReference type="PANTHER" id="PTHR11017:SF468">
    <property type="entry name" value="ADP-RIBOSYL CYCLASE_CYCLIC ADP-RIBOSE HYDROLASE"/>
    <property type="match status" value="1"/>
</dbReference>
<dbReference type="InterPro" id="IPR003591">
    <property type="entry name" value="Leu-rich_rpt_typical-subtyp"/>
</dbReference>
<name>A0A1S3ZB05_TOBAC</name>
<dbReference type="SUPFAM" id="SSF52058">
    <property type="entry name" value="L domain-like"/>
    <property type="match status" value="2"/>
</dbReference>
<dbReference type="GO" id="GO:0061809">
    <property type="term" value="F:NAD+ nucleosidase activity, cyclic ADP-ribose generating"/>
    <property type="evidence" value="ECO:0007669"/>
    <property type="project" value="UniProtKB-EC"/>
</dbReference>
<dbReference type="FunFam" id="3.40.50.10140:FF:000007">
    <property type="entry name" value="Disease resistance protein (TIR-NBS-LRR class)"/>
    <property type="match status" value="1"/>
</dbReference>
<dbReference type="GO" id="GO:0043531">
    <property type="term" value="F:ADP binding"/>
    <property type="evidence" value="ECO:0007669"/>
    <property type="project" value="InterPro"/>
</dbReference>
<dbReference type="InterPro" id="IPR045344">
    <property type="entry name" value="C-JID"/>
</dbReference>
<dbReference type="InterPro" id="IPR032675">
    <property type="entry name" value="LRR_dom_sf"/>
</dbReference>
<dbReference type="GeneID" id="107784921"/>
<dbReference type="SMART" id="SM00255">
    <property type="entry name" value="TIR"/>
    <property type="match status" value="1"/>
</dbReference>
<keyword evidence="10" id="KW-1185">Reference proteome</keyword>
<dbReference type="EC" id="3.2.2.6" evidence="1"/>
<dbReference type="Pfam" id="PF00931">
    <property type="entry name" value="NB-ARC"/>
    <property type="match status" value="1"/>
</dbReference>
<evidence type="ECO:0000256" key="2">
    <source>
        <dbReference type="ARBA" id="ARBA00022614"/>
    </source>
</evidence>
<dbReference type="InterPro" id="IPR000157">
    <property type="entry name" value="TIR_dom"/>
</dbReference>
<dbReference type="SMART" id="SM00369">
    <property type="entry name" value="LRR_TYP"/>
    <property type="match status" value="7"/>
</dbReference>
<dbReference type="InterPro" id="IPR058546">
    <property type="entry name" value="RPS4B/Roq1-like_LRR"/>
</dbReference>
<proteinExistence type="predicted"/>
<evidence type="ECO:0000256" key="6">
    <source>
        <dbReference type="ARBA" id="ARBA00023027"/>
    </source>
</evidence>
<dbReference type="Proteomes" id="UP000790787">
    <property type="component" value="Chromosome 15"/>
</dbReference>
<evidence type="ECO:0000256" key="3">
    <source>
        <dbReference type="ARBA" id="ARBA00022737"/>
    </source>
</evidence>
<dbReference type="InterPro" id="IPR057135">
    <property type="entry name" value="At4g27190-like_LRR"/>
</dbReference>
<dbReference type="SUPFAM" id="SSF52540">
    <property type="entry name" value="P-loop containing nucleoside triphosphate hydrolases"/>
    <property type="match status" value="1"/>
</dbReference>
<dbReference type="InterPro" id="IPR042197">
    <property type="entry name" value="Apaf_helical"/>
</dbReference>
<keyword evidence="6" id="KW-0520">NAD</keyword>
<dbReference type="SUPFAM" id="SSF52200">
    <property type="entry name" value="Toll/Interleukin receptor TIR domain"/>
    <property type="match status" value="1"/>
</dbReference>
<dbReference type="Pfam" id="PF23598">
    <property type="entry name" value="LRR_14"/>
    <property type="match status" value="1"/>
</dbReference>
<dbReference type="InterPro" id="IPR002182">
    <property type="entry name" value="NB-ARC"/>
</dbReference>
<evidence type="ECO:0000256" key="8">
    <source>
        <dbReference type="SAM" id="MobiDB-lite"/>
    </source>
</evidence>
<dbReference type="Gene3D" id="3.80.10.10">
    <property type="entry name" value="Ribonuclease Inhibitor"/>
    <property type="match status" value="4"/>
</dbReference>
<dbReference type="InterPro" id="IPR035897">
    <property type="entry name" value="Toll_tir_struct_dom_sf"/>
</dbReference>
<reference key="1">
    <citation type="journal article" date="2014" name="Nat. Commun.">
        <title>The tobacco genome sequence and its comparison with those of tomato and potato.</title>
        <authorList>
            <person name="Sierro N."/>
            <person name="Battey J.N."/>
            <person name="Ouadi S."/>
            <person name="Bakaher N."/>
            <person name="Bovet L."/>
            <person name="Willig A."/>
            <person name="Goepfert S."/>
            <person name="Peitsch M.C."/>
            <person name="Ivanov N.V."/>
        </authorList>
    </citation>
    <scope>NUCLEOTIDE SEQUENCE [LARGE SCALE GENOMIC DNA]</scope>
    <source>
        <strain>cv. TN90</strain>
    </source>
</reference>
<dbReference type="Pfam" id="PF01582">
    <property type="entry name" value="TIR"/>
    <property type="match status" value="1"/>
</dbReference>
<keyword evidence="4" id="KW-0378">Hydrolase</keyword>
<gene>
    <name evidence="11 12 13 14" type="primary">LOC107784921</name>
</gene>